<dbReference type="PANTHER" id="PTHR13794:SF58">
    <property type="entry name" value="MITOCHONDRIAL ENOLASE SUPERFAMILY MEMBER 1"/>
    <property type="match status" value="1"/>
</dbReference>
<evidence type="ECO:0000313" key="7">
    <source>
        <dbReference type="Proteomes" id="UP000759131"/>
    </source>
</evidence>
<gene>
    <name evidence="6" type="ORF">OSB1V03_LOCUS19517</name>
</gene>
<evidence type="ECO:0000256" key="3">
    <source>
        <dbReference type="ARBA" id="ARBA00022842"/>
    </source>
</evidence>
<dbReference type="Proteomes" id="UP000759131">
    <property type="component" value="Unassembled WGS sequence"/>
</dbReference>
<proteinExistence type="predicted"/>
<evidence type="ECO:0000259" key="5">
    <source>
        <dbReference type="Pfam" id="PF13378"/>
    </source>
</evidence>
<dbReference type="SUPFAM" id="SSF51604">
    <property type="entry name" value="Enolase C-terminal domain-like"/>
    <property type="match status" value="1"/>
</dbReference>
<evidence type="ECO:0000259" key="4">
    <source>
        <dbReference type="Pfam" id="PF02746"/>
    </source>
</evidence>
<feature type="domain" description="Mandelate racemase/muconate lactonizing enzyme N-terminal" evidence="4">
    <location>
        <begin position="36"/>
        <end position="134"/>
    </location>
</feature>
<feature type="non-terminal residue" evidence="6">
    <location>
        <position position="267"/>
    </location>
</feature>
<evidence type="ECO:0000256" key="1">
    <source>
        <dbReference type="ARBA" id="ARBA00001946"/>
    </source>
</evidence>
<comment type="cofactor">
    <cofactor evidence="1">
        <name>Mg(2+)</name>
        <dbReference type="ChEBI" id="CHEBI:18420"/>
    </cofactor>
</comment>
<keyword evidence="2" id="KW-0479">Metal-binding</keyword>
<dbReference type="PANTHER" id="PTHR13794">
    <property type="entry name" value="ENOLASE SUPERFAMILY, MANDELATE RACEMASE"/>
    <property type="match status" value="1"/>
</dbReference>
<keyword evidence="3" id="KW-0460">Magnesium</keyword>
<reference evidence="6" key="1">
    <citation type="submission" date="2020-11" db="EMBL/GenBank/DDBJ databases">
        <authorList>
            <person name="Tran Van P."/>
        </authorList>
    </citation>
    <scope>NUCLEOTIDE SEQUENCE</scope>
</reference>
<dbReference type="Gene3D" id="3.30.390.10">
    <property type="entry name" value="Enolase-like, N-terminal domain"/>
    <property type="match status" value="1"/>
</dbReference>
<sequence length="267" mass="30288">MDLSITSLIVKDVRFPTSLSGDGSDAMHTDPDYSCAYVILKTQRNGLEGHGLTFTIGKGTEVVVKAVECLKPLVVGKVLGDIYDNFGRFWTTLACDSQRRWIGPEKGAIHMATGALVNALWDLWCKIVGKPLWKHLVDMEPEKLVSCIDFRYITDVLTKEEAIDILKRNRPLIKEREATLLREGFPAYTTEVGWVGYDEQKRRDLCRQFIADGYTRFKAKVGTGIEEDRKRLSIIREEIGADSLLMVDANQRWDVDEAIAWMKQLTD</sequence>
<dbReference type="GO" id="GO:0016836">
    <property type="term" value="F:hydro-lyase activity"/>
    <property type="evidence" value="ECO:0007669"/>
    <property type="project" value="TreeGrafter"/>
</dbReference>
<dbReference type="GO" id="GO:0000287">
    <property type="term" value="F:magnesium ion binding"/>
    <property type="evidence" value="ECO:0007669"/>
    <property type="project" value="TreeGrafter"/>
</dbReference>
<protein>
    <submittedName>
        <fullName evidence="6">Uncharacterized protein</fullName>
    </submittedName>
</protein>
<dbReference type="EMBL" id="OC883447">
    <property type="protein sequence ID" value="CAD7643275.1"/>
    <property type="molecule type" value="Genomic_DNA"/>
</dbReference>
<dbReference type="InterPro" id="IPR036849">
    <property type="entry name" value="Enolase-like_C_sf"/>
</dbReference>
<evidence type="ECO:0000256" key="2">
    <source>
        <dbReference type="ARBA" id="ARBA00022723"/>
    </source>
</evidence>
<dbReference type="Pfam" id="PF02746">
    <property type="entry name" value="MR_MLE_N"/>
    <property type="match status" value="1"/>
</dbReference>
<dbReference type="InterPro" id="IPR029065">
    <property type="entry name" value="Enolase_C-like"/>
</dbReference>
<feature type="domain" description="Enolase C-terminal" evidence="5">
    <location>
        <begin position="203"/>
        <end position="266"/>
    </location>
</feature>
<keyword evidence="7" id="KW-1185">Reference proteome</keyword>
<evidence type="ECO:0000313" key="6">
    <source>
        <dbReference type="EMBL" id="CAD7643275.1"/>
    </source>
</evidence>
<dbReference type="AlphaFoldDB" id="A0A7R9LKB7"/>
<name>A0A7R9LKB7_9ACAR</name>
<dbReference type="InterPro" id="IPR013341">
    <property type="entry name" value="Mandelate_racemase_N_dom"/>
</dbReference>
<organism evidence="6">
    <name type="scientific">Medioppia subpectinata</name>
    <dbReference type="NCBI Taxonomy" id="1979941"/>
    <lineage>
        <taxon>Eukaryota</taxon>
        <taxon>Metazoa</taxon>
        <taxon>Ecdysozoa</taxon>
        <taxon>Arthropoda</taxon>
        <taxon>Chelicerata</taxon>
        <taxon>Arachnida</taxon>
        <taxon>Acari</taxon>
        <taxon>Acariformes</taxon>
        <taxon>Sarcoptiformes</taxon>
        <taxon>Oribatida</taxon>
        <taxon>Brachypylina</taxon>
        <taxon>Oppioidea</taxon>
        <taxon>Oppiidae</taxon>
        <taxon>Medioppia</taxon>
    </lineage>
</organism>
<dbReference type="InterPro" id="IPR046945">
    <property type="entry name" value="RHMD-like"/>
</dbReference>
<dbReference type="SUPFAM" id="SSF54826">
    <property type="entry name" value="Enolase N-terminal domain-like"/>
    <property type="match status" value="1"/>
</dbReference>
<dbReference type="OrthoDB" id="14161at2759"/>
<dbReference type="GO" id="GO:0016052">
    <property type="term" value="P:carbohydrate catabolic process"/>
    <property type="evidence" value="ECO:0007669"/>
    <property type="project" value="TreeGrafter"/>
</dbReference>
<dbReference type="Pfam" id="PF13378">
    <property type="entry name" value="MR_MLE_C"/>
    <property type="match status" value="1"/>
</dbReference>
<dbReference type="InterPro" id="IPR029017">
    <property type="entry name" value="Enolase-like_N"/>
</dbReference>
<accession>A0A7R9LKB7</accession>
<dbReference type="Gene3D" id="3.20.20.120">
    <property type="entry name" value="Enolase-like C-terminal domain"/>
    <property type="match status" value="1"/>
</dbReference>
<dbReference type="EMBL" id="CAJPIZ010028872">
    <property type="protein sequence ID" value="CAG2119569.1"/>
    <property type="molecule type" value="Genomic_DNA"/>
</dbReference>